<evidence type="ECO:0000256" key="1">
    <source>
        <dbReference type="ARBA" id="ARBA00000085"/>
    </source>
</evidence>
<dbReference type="Proteomes" id="UP000567067">
    <property type="component" value="Unassembled WGS sequence"/>
</dbReference>
<dbReference type="EC" id="2.7.13.3" evidence="3"/>
<dbReference type="Gene3D" id="3.30.450.20">
    <property type="entry name" value="PAS domain"/>
    <property type="match status" value="1"/>
</dbReference>
<reference evidence="15 16" key="1">
    <citation type="submission" date="2020-08" db="EMBL/GenBank/DDBJ databases">
        <title>Genomic Encyclopedia of Type Strains, Phase III (KMG-III): the genomes of soil and plant-associated and newly described type strains.</title>
        <authorList>
            <person name="Whitman W."/>
        </authorList>
    </citation>
    <scope>NUCLEOTIDE SEQUENCE [LARGE SCALE GENOMIC DNA]</scope>
    <source>
        <strain evidence="15 16">CECT 8693</strain>
    </source>
</reference>
<dbReference type="GO" id="GO:0005886">
    <property type="term" value="C:plasma membrane"/>
    <property type="evidence" value="ECO:0007669"/>
    <property type="project" value="UniProtKB-SubCell"/>
</dbReference>
<feature type="domain" description="HAMP" evidence="14">
    <location>
        <begin position="327"/>
        <end position="379"/>
    </location>
</feature>
<keyword evidence="6 15" id="KW-0808">Transferase</keyword>
<dbReference type="Pfam" id="PF00672">
    <property type="entry name" value="HAMP"/>
    <property type="match status" value="1"/>
</dbReference>
<gene>
    <name evidence="15" type="ORF">FHR92_003588</name>
</gene>
<protein>
    <recommendedName>
        <fullName evidence="3">histidine kinase</fullName>
        <ecNumber evidence="3">2.7.13.3</ecNumber>
    </recommendedName>
</protein>
<comment type="caution">
    <text evidence="15">The sequence shown here is derived from an EMBL/GenBank/DDBJ whole genome shotgun (WGS) entry which is preliminary data.</text>
</comment>
<feature type="transmembrane region" description="Helical" evidence="12">
    <location>
        <begin position="306"/>
        <end position="325"/>
    </location>
</feature>
<dbReference type="InterPro" id="IPR005467">
    <property type="entry name" value="His_kinase_dom"/>
</dbReference>
<dbReference type="PROSITE" id="PS50109">
    <property type="entry name" value="HIS_KIN"/>
    <property type="match status" value="1"/>
</dbReference>
<evidence type="ECO:0000313" key="16">
    <source>
        <dbReference type="Proteomes" id="UP000567067"/>
    </source>
</evidence>
<dbReference type="Pfam" id="PF02518">
    <property type="entry name" value="HATPase_c"/>
    <property type="match status" value="1"/>
</dbReference>
<evidence type="ECO:0000313" key="15">
    <source>
        <dbReference type="EMBL" id="MBA9087107.1"/>
    </source>
</evidence>
<dbReference type="SMART" id="SM00304">
    <property type="entry name" value="HAMP"/>
    <property type="match status" value="1"/>
</dbReference>
<dbReference type="GO" id="GO:0005524">
    <property type="term" value="F:ATP binding"/>
    <property type="evidence" value="ECO:0007669"/>
    <property type="project" value="UniProtKB-KW"/>
</dbReference>
<keyword evidence="9" id="KW-0067">ATP-binding</keyword>
<sequence length="606" mass="68628">MKQRIRLWFGGLSFKSKLLTVFIPLVLVPLCILAFLSSRIFSSSLIERSVNDVINESGLIINKFESIKKNMEICSNMLVTDLNRLYENFPIQRNEVEENRFRASMQSRLTTNLSLFGEVDAAVFIDNNGKIYTSYVSGKNESATIRSGLPRRLLEQGNYGTAYWFPMEKRGSMTPDPDVPVLTLGKVVININSGEKYGTLYLIVKEPTLSAFLGSPDQSGQKNYFLVDERQMIVASSDKQRILRPVTDSAELGLLGEAAGKNETMTRNVNGKRLITVSNFPGMNWKLFTVVDVAILTKDIGKNIRLIILTGFCCLALSVIGANFLSKAVLHPLQELTKAMRRVMDGNLQVQSPVQTQDELGLISRVFNTMIQRIQELMRTMGAEQLRKREYELALITSQVKPHFLYNTLDTIYILNDMERNLEARNTTKALADFYRAVLSKGRELIILEQEIKMTTDYLAIMQIRYPDILRYEVYIPEELRSAPIPKLSLQPLVENAIYHGLKTKGEPGIIRISAREDQNKTIIRVEDDGIGMSEERLKEAAYRSGDGQIQSIGIYSVQERIRLYFGPQYGITILSEEGKGTRVELTIPMIKDRRSETDVQGNDRG</sequence>
<dbReference type="InterPro" id="IPR050640">
    <property type="entry name" value="Bact_2-comp_sensor_kinase"/>
</dbReference>
<dbReference type="Pfam" id="PF06580">
    <property type="entry name" value="His_kinase"/>
    <property type="match status" value="1"/>
</dbReference>
<accession>A0A7W3XSV2</accession>
<dbReference type="InterPro" id="IPR036890">
    <property type="entry name" value="HATPase_C_sf"/>
</dbReference>
<evidence type="ECO:0000256" key="9">
    <source>
        <dbReference type="ARBA" id="ARBA00022840"/>
    </source>
</evidence>
<evidence type="ECO:0000256" key="8">
    <source>
        <dbReference type="ARBA" id="ARBA00022777"/>
    </source>
</evidence>
<dbReference type="PANTHER" id="PTHR34220:SF7">
    <property type="entry name" value="SENSOR HISTIDINE KINASE YPDA"/>
    <property type="match status" value="1"/>
</dbReference>
<dbReference type="Gene3D" id="6.10.340.10">
    <property type="match status" value="1"/>
</dbReference>
<comment type="subcellular location">
    <subcellularLocation>
        <location evidence="2">Cell membrane</location>
        <topology evidence="2">Multi-pass membrane protein</topology>
    </subcellularLocation>
</comment>
<evidence type="ECO:0000256" key="6">
    <source>
        <dbReference type="ARBA" id="ARBA00022679"/>
    </source>
</evidence>
<dbReference type="InterPro" id="IPR010559">
    <property type="entry name" value="Sig_transdc_His_kin_internal"/>
</dbReference>
<evidence type="ECO:0000259" key="14">
    <source>
        <dbReference type="PROSITE" id="PS50885"/>
    </source>
</evidence>
<evidence type="ECO:0000259" key="13">
    <source>
        <dbReference type="PROSITE" id="PS50109"/>
    </source>
</evidence>
<keyword evidence="7" id="KW-0547">Nucleotide-binding</keyword>
<dbReference type="SUPFAM" id="SSF158472">
    <property type="entry name" value="HAMP domain-like"/>
    <property type="match status" value="1"/>
</dbReference>
<dbReference type="EMBL" id="JACJIP010000026">
    <property type="protein sequence ID" value="MBA9087107.1"/>
    <property type="molecule type" value="Genomic_DNA"/>
</dbReference>
<evidence type="ECO:0000256" key="4">
    <source>
        <dbReference type="ARBA" id="ARBA00022475"/>
    </source>
</evidence>
<name>A0A7W3XSV2_9BACL</name>
<keyword evidence="12" id="KW-0812">Transmembrane</keyword>
<dbReference type="PROSITE" id="PS50885">
    <property type="entry name" value="HAMP"/>
    <property type="match status" value="1"/>
</dbReference>
<keyword evidence="8 15" id="KW-0418">Kinase</keyword>
<evidence type="ECO:0000256" key="11">
    <source>
        <dbReference type="ARBA" id="ARBA00023136"/>
    </source>
</evidence>
<dbReference type="Gene3D" id="3.30.565.10">
    <property type="entry name" value="Histidine kinase-like ATPase, C-terminal domain"/>
    <property type="match status" value="1"/>
</dbReference>
<dbReference type="SMART" id="SM00387">
    <property type="entry name" value="HATPase_c"/>
    <property type="match status" value="1"/>
</dbReference>
<keyword evidence="5" id="KW-0597">Phosphoprotein</keyword>
<evidence type="ECO:0000256" key="3">
    <source>
        <dbReference type="ARBA" id="ARBA00012438"/>
    </source>
</evidence>
<keyword evidence="4" id="KW-1003">Cell membrane</keyword>
<organism evidence="15 16">
    <name type="scientific">Fontibacillus solani</name>
    <dbReference type="NCBI Taxonomy" id="1572857"/>
    <lineage>
        <taxon>Bacteria</taxon>
        <taxon>Bacillati</taxon>
        <taxon>Bacillota</taxon>
        <taxon>Bacilli</taxon>
        <taxon>Bacillales</taxon>
        <taxon>Paenibacillaceae</taxon>
        <taxon>Fontibacillus</taxon>
    </lineage>
</organism>
<keyword evidence="16" id="KW-1185">Reference proteome</keyword>
<proteinExistence type="predicted"/>
<dbReference type="InterPro" id="IPR003660">
    <property type="entry name" value="HAMP_dom"/>
</dbReference>
<evidence type="ECO:0000256" key="7">
    <source>
        <dbReference type="ARBA" id="ARBA00022741"/>
    </source>
</evidence>
<evidence type="ECO:0000256" key="10">
    <source>
        <dbReference type="ARBA" id="ARBA00023012"/>
    </source>
</evidence>
<feature type="domain" description="Histidine kinase" evidence="13">
    <location>
        <begin position="490"/>
        <end position="592"/>
    </location>
</feature>
<keyword evidence="12" id="KW-1133">Transmembrane helix</keyword>
<dbReference type="InterPro" id="IPR003594">
    <property type="entry name" value="HATPase_dom"/>
</dbReference>
<dbReference type="AlphaFoldDB" id="A0A7W3XSV2"/>
<evidence type="ECO:0000256" key="5">
    <source>
        <dbReference type="ARBA" id="ARBA00022553"/>
    </source>
</evidence>
<keyword evidence="11 12" id="KW-0472">Membrane</keyword>
<dbReference type="RefSeq" id="WP_182537778.1">
    <property type="nucleotide sequence ID" value="NZ_JACJIP010000026.1"/>
</dbReference>
<dbReference type="PANTHER" id="PTHR34220">
    <property type="entry name" value="SENSOR HISTIDINE KINASE YPDA"/>
    <property type="match status" value="1"/>
</dbReference>
<dbReference type="GO" id="GO:0000155">
    <property type="term" value="F:phosphorelay sensor kinase activity"/>
    <property type="evidence" value="ECO:0007669"/>
    <property type="project" value="InterPro"/>
</dbReference>
<keyword evidence="10" id="KW-0902">Two-component regulatory system</keyword>
<comment type="catalytic activity">
    <reaction evidence="1">
        <text>ATP + protein L-histidine = ADP + protein N-phospho-L-histidine.</text>
        <dbReference type="EC" id="2.7.13.3"/>
    </reaction>
</comment>
<evidence type="ECO:0000256" key="12">
    <source>
        <dbReference type="SAM" id="Phobius"/>
    </source>
</evidence>
<evidence type="ECO:0000256" key="2">
    <source>
        <dbReference type="ARBA" id="ARBA00004651"/>
    </source>
</evidence>
<dbReference type="SUPFAM" id="SSF55874">
    <property type="entry name" value="ATPase domain of HSP90 chaperone/DNA topoisomerase II/histidine kinase"/>
    <property type="match status" value="1"/>
</dbReference>
<dbReference type="CDD" id="cd06225">
    <property type="entry name" value="HAMP"/>
    <property type="match status" value="1"/>
</dbReference>